<keyword evidence="7" id="KW-0249">Electron transport</keyword>
<dbReference type="OrthoDB" id="17725at2759"/>
<keyword evidence="11 13" id="KW-0472">Membrane</keyword>
<keyword evidence="6 13" id="KW-0812">Transmembrane</keyword>
<evidence type="ECO:0000256" key="9">
    <source>
        <dbReference type="ARBA" id="ARBA00023002"/>
    </source>
</evidence>
<dbReference type="GO" id="GO:0005886">
    <property type="term" value="C:plasma membrane"/>
    <property type="evidence" value="ECO:0007669"/>
    <property type="project" value="UniProtKB-SubCell"/>
</dbReference>
<dbReference type="InterPro" id="IPR051410">
    <property type="entry name" value="Ferric/Cupric_Reductase"/>
</dbReference>
<evidence type="ECO:0000256" key="13">
    <source>
        <dbReference type="SAM" id="Phobius"/>
    </source>
</evidence>
<dbReference type="Pfam" id="PF08030">
    <property type="entry name" value="NAD_binding_6"/>
    <property type="match status" value="1"/>
</dbReference>
<dbReference type="InterPro" id="IPR017927">
    <property type="entry name" value="FAD-bd_FR_type"/>
</dbReference>
<dbReference type="InterPro" id="IPR017938">
    <property type="entry name" value="Riboflavin_synthase-like_b-brl"/>
</dbReference>
<dbReference type="PANTHER" id="PTHR32361">
    <property type="entry name" value="FERRIC/CUPRIC REDUCTASE TRANSMEMBRANE COMPONENT"/>
    <property type="match status" value="1"/>
</dbReference>
<comment type="similarity">
    <text evidence="2">Belongs to the ferric reductase (FRE) family.</text>
</comment>
<dbReference type="InterPro" id="IPR013112">
    <property type="entry name" value="FAD-bd_8"/>
</dbReference>
<evidence type="ECO:0000256" key="6">
    <source>
        <dbReference type="ARBA" id="ARBA00022692"/>
    </source>
</evidence>
<dbReference type="Pfam" id="PF01794">
    <property type="entry name" value="Ferric_reduct"/>
    <property type="match status" value="1"/>
</dbReference>
<evidence type="ECO:0000256" key="1">
    <source>
        <dbReference type="ARBA" id="ARBA00004651"/>
    </source>
</evidence>
<dbReference type="InterPro" id="IPR013121">
    <property type="entry name" value="Fe_red_NAD-bd_6"/>
</dbReference>
<feature type="transmembrane region" description="Helical" evidence="13">
    <location>
        <begin position="48"/>
        <end position="66"/>
    </location>
</feature>
<dbReference type="GeneID" id="59352887"/>
<dbReference type="GO" id="GO:0006826">
    <property type="term" value="P:iron ion transport"/>
    <property type="evidence" value="ECO:0007669"/>
    <property type="project" value="TreeGrafter"/>
</dbReference>
<reference evidence="15" key="1">
    <citation type="submission" date="2020-05" db="EMBL/GenBank/DDBJ databases">
        <title>Mycena genomes resolve the evolution of fungal bioluminescence.</title>
        <authorList>
            <person name="Tsai I.J."/>
        </authorList>
    </citation>
    <scope>NUCLEOTIDE SEQUENCE</scope>
    <source>
        <strain evidence="15">171206Taipei</strain>
    </source>
</reference>
<feature type="transmembrane region" description="Helical" evidence="13">
    <location>
        <begin position="196"/>
        <end position="216"/>
    </location>
</feature>
<protein>
    <recommendedName>
        <fullName evidence="3">ferric-chelate reductase (NADPH)</fullName>
        <ecNumber evidence="3">1.16.1.9</ecNumber>
    </recommendedName>
</protein>
<evidence type="ECO:0000256" key="8">
    <source>
        <dbReference type="ARBA" id="ARBA00022989"/>
    </source>
</evidence>
<evidence type="ECO:0000256" key="12">
    <source>
        <dbReference type="ARBA" id="ARBA00048483"/>
    </source>
</evidence>
<dbReference type="RefSeq" id="XP_037213372.1">
    <property type="nucleotide sequence ID" value="XM_037370371.1"/>
</dbReference>
<evidence type="ECO:0000256" key="7">
    <source>
        <dbReference type="ARBA" id="ARBA00022982"/>
    </source>
</evidence>
<dbReference type="GO" id="GO:0015677">
    <property type="term" value="P:copper ion import"/>
    <property type="evidence" value="ECO:0007669"/>
    <property type="project" value="TreeGrafter"/>
</dbReference>
<feature type="transmembrane region" description="Helical" evidence="13">
    <location>
        <begin position="261"/>
        <end position="279"/>
    </location>
</feature>
<dbReference type="Pfam" id="PF08022">
    <property type="entry name" value="FAD_binding_8"/>
    <property type="match status" value="1"/>
</dbReference>
<comment type="subcellular location">
    <subcellularLocation>
        <location evidence="1">Cell membrane</location>
        <topology evidence="1">Multi-pass membrane protein</topology>
    </subcellularLocation>
</comment>
<name>A0A8H6RYK4_9AGAR</name>
<comment type="catalytic activity">
    <reaction evidence="12">
        <text>2 a Fe(II)-siderophore + NADP(+) + H(+) = 2 a Fe(III)-siderophore + NADPH</text>
        <dbReference type="Rhea" id="RHEA:28795"/>
        <dbReference type="Rhea" id="RHEA-COMP:11342"/>
        <dbReference type="Rhea" id="RHEA-COMP:11344"/>
        <dbReference type="ChEBI" id="CHEBI:15378"/>
        <dbReference type="ChEBI" id="CHEBI:29033"/>
        <dbReference type="ChEBI" id="CHEBI:29034"/>
        <dbReference type="ChEBI" id="CHEBI:57783"/>
        <dbReference type="ChEBI" id="CHEBI:58349"/>
        <dbReference type="EC" id="1.16.1.9"/>
    </reaction>
</comment>
<organism evidence="15 16">
    <name type="scientific">Mycena indigotica</name>
    <dbReference type="NCBI Taxonomy" id="2126181"/>
    <lineage>
        <taxon>Eukaryota</taxon>
        <taxon>Fungi</taxon>
        <taxon>Dikarya</taxon>
        <taxon>Basidiomycota</taxon>
        <taxon>Agaricomycotina</taxon>
        <taxon>Agaricomycetes</taxon>
        <taxon>Agaricomycetidae</taxon>
        <taxon>Agaricales</taxon>
        <taxon>Marasmiineae</taxon>
        <taxon>Mycenaceae</taxon>
        <taxon>Mycena</taxon>
    </lineage>
</organism>
<evidence type="ECO:0000313" key="16">
    <source>
        <dbReference type="Proteomes" id="UP000636479"/>
    </source>
</evidence>
<dbReference type="PROSITE" id="PS51384">
    <property type="entry name" value="FAD_FR"/>
    <property type="match status" value="1"/>
</dbReference>
<dbReference type="SFLD" id="SFLDS00052">
    <property type="entry name" value="Ferric_Reductase_Domain"/>
    <property type="match status" value="1"/>
</dbReference>
<dbReference type="EC" id="1.16.1.9" evidence="3"/>
<keyword evidence="5" id="KW-1003">Cell membrane</keyword>
<feature type="transmembrane region" description="Helical" evidence="13">
    <location>
        <begin position="155"/>
        <end position="175"/>
    </location>
</feature>
<keyword evidence="16" id="KW-1185">Reference proteome</keyword>
<proteinExistence type="inferred from homology"/>
<evidence type="ECO:0000256" key="5">
    <source>
        <dbReference type="ARBA" id="ARBA00022475"/>
    </source>
</evidence>
<dbReference type="InterPro" id="IPR013130">
    <property type="entry name" value="Fe3_Rdtase_TM_dom"/>
</dbReference>
<dbReference type="Gene3D" id="2.40.30.10">
    <property type="entry name" value="Translation factors"/>
    <property type="match status" value="1"/>
</dbReference>
<dbReference type="SFLD" id="SFLDG01168">
    <property type="entry name" value="Ferric_reductase_subgroup_(FRE"/>
    <property type="match status" value="1"/>
</dbReference>
<evidence type="ECO:0000256" key="4">
    <source>
        <dbReference type="ARBA" id="ARBA00022448"/>
    </source>
</evidence>
<evidence type="ECO:0000313" key="15">
    <source>
        <dbReference type="EMBL" id="KAF7289341.1"/>
    </source>
</evidence>
<dbReference type="GO" id="GO:0006879">
    <property type="term" value="P:intracellular iron ion homeostasis"/>
    <property type="evidence" value="ECO:0007669"/>
    <property type="project" value="TreeGrafter"/>
</dbReference>
<evidence type="ECO:0000256" key="3">
    <source>
        <dbReference type="ARBA" id="ARBA00012668"/>
    </source>
</evidence>
<feature type="transmembrane region" description="Helical" evidence="13">
    <location>
        <begin position="228"/>
        <end position="249"/>
    </location>
</feature>
<evidence type="ECO:0000259" key="14">
    <source>
        <dbReference type="PROSITE" id="PS51384"/>
    </source>
</evidence>
<evidence type="ECO:0000256" key="11">
    <source>
        <dbReference type="ARBA" id="ARBA00023136"/>
    </source>
</evidence>
<feature type="transmembrane region" description="Helical" evidence="13">
    <location>
        <begin position="115"/>
        <end position="135"/>
    </location>
</feature>
<keyword evidence="4" id="KW-0813">Transport</keyword>
<dbReference type="PANTHER" id="PTHR32361:SF23">
    <property type="entry name" value="FERRIC-CHELATE REDUCTASE"/>
    <property type="match status" value="1"/>
</dbReference>
<dbReference type="Gene3D" id="3.40.50.80">
    <property type="entry name" value="Nucleotide-binding domain of ferredoxin-NADP reductase (FNR) module"/>
    <property type="match status" value="1"/>
</dbReference>
<keyword evidence="10" id="KW-0406">Ion transport</keyword>
<accession>A0A8H6RYK4</accession>
<dbReference type="SUPFAM" id="SSF63380">
    <property type="entry name" value="Riboflavin synthase domain-like"/>
    <property type="match status" value="1"/>
</dbReference>
<evidence type="ECO:0000256" key="2">
    <source>
        <dbReference type="ARBA" id="ARBA00006278"/>
    </source>
</evidence>
<dbReference type="CDD" id="cd06186">
    <property type="entry name" value="NOX_Duox_like_FAD_NADP"/>
    <property type="match status" value="1"/>
</dbReference>
<dbReference type="SUPFAM" id="SSF52343">
    <property type="entry name" value="Ferredoxin reductase-like, C-terminal NADP-linked domain"/>
    <property type="match status" value="1"/>
</dbReference>
<evidence type="ECO:0000256" key="10">
    <source>
        <dbReference type="ARBA" id="ARBA00023065"/>
    </source>
</evidence>
<sequence length="579" mass="64782">MGLIWLRHPVLWHSSRVAGGYNYNAMTAEERKLLVARWHNWYTADWDYAQTTVIFFCTAIFVAAVLNKLAWLHGRNLMHVARNRPGFGDKLTAAMRYATARQFYLGLTRWYTPPLAAVVGVCGMSIFILALMFSARPFYWPNEQMGHSPPLATRSGWIAIAIMPFMIAFATKINFIGLVTETSHEKLQVFHRWSALFMYIASLVHTFPFIINNVALGIMESQYAKSPWYWSGIAALIPQTYLILMSWGIFRNQYYETFKKLHFIASGIFMAALFIHVNFRLTSWDYFWATLALYGLAWLTRVVRTLYTTGFGLPSTIESVGPNLVKISIPIQGRFSWAAGQHVFIRVLGLGVHALTSHPFTISSIAEKDKVVELVLRARGGLTQALQQRVAGKASWSSRIVLDGPYGGLHAPLPLERYERVVFLSGGTGTTFTLPIFRDLLPKLTEESVLKRISFVVAVPDADNYAWMGPHLAAATASHGDTVDIRVHFTRSGDADIPSKDDESDIHNANPEGVAYGRPILGDIIREAHASASRVAIVACGPDGFLYDVRNSVAGCELDIADGFGVCRDLFLHTETYSW</sequence>
<comment type="caution">
    <text evidence="15">The sequence shown here is derived from an EMBL/GenBank/DDBJ whole genome shotgun (WGS) entry which is preliminary data.</text>
</comment>
<gene>
    <name evidence="15" type="ORF">MIND_01396100</name>
</gene>
<keyword evidence="8 13" id="KW-1133">Transmembrane helix</keyword>
<dbReference type="EMBL" id="JACAZF010000017">
    <property type="protein sequence ID" value="KAF7289341.1"/>
    <property type="molecule type" value="Genomic_DNA"/>
</dbReference>
<dbReference type="Proteomes" id="UP000636479">
    <property type="component" value="Unassembled WGS sequence"/>
</dbReference>
<dbReference type="InterPro" id="IPR039261">
    <property type="entry name" value="FNR_nucleotide-bd"/>
</dbReference>
<feature type="domain" description="FAD-binding FR-type" evidence="14">
    <location>
        <begin position="295"/>
        <end position="412"/>
    </location>
</feature>
<dbReference type="GO" id="GO:0052851">
    <property type="term" value="F:ferric-chelate reductase (NADPH) activity"/>
    <property type="evidence" value="ECO:0007669"/>
    <property type="project" value="UniProtKB-EC"/>
</dbReference>
<keyword evidence="9" id="KW-0560">Oxidoreductase</keyword>
<dbReference type="AlphaFoldDB" id="A0A8H6RYK4"/>